<feature type="signal peptide" evidence="1">
    <location>
        <begin position="1"/>
        <end position="24"/>
    </location>
</feature>
<evidence type="ECO:0000256" key="1">
    <source>
        <dbReference type="SAM" id="SignalP"/>
    </source>
</evidence>
<sequence>MANVLWKIIRGTALTAWLAGASLAPVGAQSPGPGLDPGDSTFKLFALSTNARSLQDTDDRINREWTGSSTETLAELLSAVPAEGYGLIRSKAVSIDLKVPLGWHAIEDHERLAIFNPDRTVRIIIWRVDLDYEGVPDAEKFMAGKSAALRSRFPSVQASSRTLSDGQVLGVFNNVPARKGDREARSILDLMTPNPQNPKRALLMTFGTPMSKAQEFLPLLALMARGTNVTWKKDY</sequence>
<dbReference type="OrthoDB" id="7375122at2"/>
<dbReference type="RefSeq" id="WP_147849990.1">
    <property type="nucleotide sequence ID" value="NZ_VDUZ01000035.1"/>
</dbReference>
<protein>
    <submittedName>
        <fullName evidence="2">Uncharacterized protein</fullName>
    </submittedName>
</protein>
<dbReference type="AlphaFoldDB" id="A0A5C8PEE8"/>
<accession>A0A5C8PEE8</accession>
<keyword evidence="3" id="KW-1185">Reference proteome</keyword>
<feature type="chain" id="PRO_5022691873" evidence="1">
    <location>
        <begin position="25"/>
        <end position="235"/>
    </location>
</feature>
<dbReference type="Proteomes" id="UP000321638">
    <property type="component" value="Unassembled WGS sequence"/>
</dbReference>
<evidence type="ECO:0000313" key="2">
    <source>
        <dbReference type="EMBL" id="TXL72168.1"/>
    </source>
</evidence>
<dbReference type="EMBL" id="VDUZ01000035">
    <property type="protein sequence ID" value="TXL72168.1"/>
    <property type="molecule type" value="Genomic_DNA"/>
</dbReference>
<name>A0A5C8PEE8_9HYPH</name>
<reference evidence="2 3" key="1">
    <citation type="submission" date="2019-06" db="EMBL/GenBank/DDBJ databases">
        <title>New taxonomy in bacterial strain CC-CFT640, isolated from vineyard.</title>
        <authorList>
            <person name="Lin S.-Y."/>
            <person name="Tsai C.-F."/>
            <person name="Young C.-C."/>
        </authorList>
    </citation>
    <scope>NUCLEOTIDE SEQUENCE [LARGE SCALE GENOMIC DNA]</scope>
    <source>
        <strain evidence="2 3">CC-CFT640</strain>
    </source>
</reference>
<proteinExistence type="predicted"/>
<evidence type="ECO:0000313" key="3">
    <source>
        <dbReference type="Proteomes" id="UP000321638"/>
    </source>
</evidence>
<gene>
    <name evidence="2" type="ORF">FHP25_26415</name>
</gene>
<keyword evidence="1" id="KW-0732">Signal</keyword>
<comment type="caution">
    <text evidence="2">The sequence shown here is derived from an EMBL/GenBank/DDBJ whole genome shotgun (WGS) entry which is preliminary data.</text>
</comment>
<organism evidence="2 3">
    <name type="scientific">Vineibacter terrae</name>
    <dbReference type="NCBI Taxonomy" id="2586908"/>
    <lineage>
        <taxon>Bacteria</taxon>
        <taxon>Pseudomonadati</taxon>
        <taxon>Pseudomonadota</taxon>
        <taxon>Alphaproteobacteria</taxon>
        <taxon>Hyphomicrobiales</taxon>
        <taxon>Vineibacter</taxon>
    </lineage>
</organism>